<dbReference type="FunFam" id="3.40.640.10:FF:000046">
    <property type="entry name" value="Cystathionine gamma-lyase"/>
    <property type="match status" value="1"/>
</dbReference>
<accession>A0A327L6K7</accession>
<dbReference type="Gene3D" id="3.40.640.10">
    <property type="entry name" value="Type I PLP-dependent aspartate aminotransferase-like (Major domain)"/>
    <property type="match status" value="1"/>
</dbReference>
<dbReference type="InterPro" id="IPR006233">
    <property type="entry name" value="Cys_b_lyase_bac"/>
</dbReference>
<dbReference type="PROSITE" id="PS00868">
    <property type="entry name" value="CYS_MET_METAB_PP"/>
    <property type="match status" value="1"/>
</dbReference>
<evidence type="ECO:0000256" key="2">
    <source>
        <dbReference type="ARBA" id="ARBA00009077"/>
    </source>
</evidence>
<evidence type="ECO:0000256" key="6">
    <source>
        <dbReference type="ARBA" id="ARBA00047517"/>
    </source>
</evidence>
<dbReference type="SUPFAM" id="SSF53383">
    <property type="entry name" value="PLP-dependent transferases"/>
    <property type="match status" value="1"/>
</dbReference>
<evidence type="ECO:0000256" key="9">
    <source>
        <dbReference type="RuleBase" id="RU362118"/>
    </source>
</evidence>
<comment type="cofactor">
    <cofactor evidence="1 9">
        <name>pyridoxal 5'-phosphate</name>
        <dbReference type="ChEBI" id="CHEBI:597326"/>
    </cofactor>
</comment>
<name>A0A327L6K7_9BRAD</name>
<dbReference type="GO" id="GO:0047804">
    <property type="term" value="F:cysteine-S-conjugate beta-lyase activity"/>
    <property type="evidence" value="ECO:0007669"/>
    <property type="project" value="UniProtKB-EC"/>
</dbReference>
<evidence type="ECO:0000313" key="10">
    <source>
        <dbReference type="EMBL" id="RAI43268.1"/>
    </source>
</evidence>
<sequence length="399" mass="42778">MKTPDDRHGADGAHADRTRLVVGGRRPHEHYGFVNTPVFHGSTVLYPTAEDYLARRSRFKYARRGTPTSEALESALAGIEGPACAGVALLPSGLAAISAALLSVLKAGDHVLVTDSAYDPTRVFCDTILVRWGITTTYYDPLIGAGIEALMRPNTRAVFVEAPGSLSFEMQDIPAIAAVAHAHDAVVLMDNTWATPLYFRALDHGVDLSIQSGTKYIGGHSDIMFGCVAANERTNQALRDMVFTLGLCVGPDDMNLAQRGLRTLAVRLAAHREAALAVARWFEARPEVLKVLHPALPSHPGHDIWRRDFTGSSGLFSVVFRPVPGPAINAFLNALSLFGLGASWGGYESLAIPFDCTKIRTATTWAPGGPTIRFHIGLEDTADIIADLEGGFAALNAAQ</sequence>
<comment type="catalytic activity">
    <reaction evidence="7">
        <text>an S-substituted L-cysteine + H2O = a thiol + pyruvate + NH4(+)</text>
        <dbReference type="Rhea" id="RHEA:18121"/>
        <dbReference type="ChEBI" id="CHEBI:15361"/>
        <dbReference type="ChEBI" id="CHEBI:15377"/>
        <dbReference type="ChEBI" id="CHEBI:28938"/>
        <dbReference type="ChEBI" id="CHEBI:29256"/>
        <dbReference type="ChEBI" id="CHEBI:58717"/>
        <dbReference type="EC" id="4.4.1.13"/>
    </reaction>
</comment>
<dbReference type="InterPro" id="IPR015422">
    <property type="entry name" value="PyrdxlP-dep_Trfase_small"/>
</dbReference>
<keyword evidence="11" id="KW-1185">Reference proteome</keyword>
<evidence type="ECO:0000256" key="7">
    <source>
        <dbReference type="ARBA" id="ARBA00047625"/>
    </source>
</evidence>
<dbReference type="PANTHER" id="PTHR43500">
    <property type="entry name" value="CYSTATHIONINE BETA-LYASE-RELATED"/>
    <property type="match status" value="1"/>
</dbReference>
<dbReference type="GO" id="GO:0019450">
    <property type="term" value="P:L-cysteine catabolic process to pyruvate"/>
    <property type="evidence" value="ECO:0007669"/>
    <property type="project" value="TreeGrafter"/>
</dbReference>
<dbReference type="RefSeq" id="WP_111419859.1">
    <property type="nucleotide sequence ID" value="NZ_NPEX01000097.1"/>
</dbReference>
<gene>
    <name evidence="10" type="primary">metC</name>
    <name evidence="10" type="ORF">CH341_15150</name>
</gene>
<dbReference type="AlphaFoldDB" id="A0A327L6K7"/>
<dbReference type="PANTHER" id="PTHR43500:SF1">
    <property type="entry name" value="CYSTATHIONINE BETA-LYASE-RELATED"/>
    <property type="match status" value="1"/>
</dbReference>
<dbReference type="OrthoDB" id="9805807at2"/>
<dbReference type="InterPro" id="IPR015424">
    <property type="entry name" value="PyrdxlP-dep_Trfase"/>
</dbReference>
<dbReference type="EMBL" id="NPEX01000097">
    <property type="protein sequence ID" value="RAI43268.1"/>
    <property type="molecule type" value="Genomic_DNA"/>
</dbReference>
<dbReference type="InterPro" id="IPR000277">
    <property type="entry name" value="Cys/Met-Metab_PyrdxlP-dep_enz"/>
</dbReference>
<evidence type="ECO:0000256" key="1">
    <source>
        <dbReference type="ARBA" id="ARBA00001933"/>
    </source>
</evidence>
<protein>
    <submittedName>
        <fullName evidence="10">Cystathionine beta-lyase</fullName>
    </submittedName>
</protein>
<feature type="modified residue" description="N6-(pyridoxal phosphate)lysine" evidence="8">
    <location>
        <position position="215"/>
    </location>
</feature>
<comment type="pathway">
    <text evidence="5">Amino-acid biosynthesis; L-methionine biosynthesis via de novo pathway; L-homocysteine from L-cystathionine: step 1/1.</text>
</comment>
<comment type="catalytic activity">
    <reaction evidence="6">
        <text>L,L-cystathionine + H2O = L-homocysteine + pyruvate + NH4(+)</text>
        <dbReference type="Rhea" id="RHEA:13965"/>
        <dbReference type="ChEBI" id="CHEBI:15361"/>
        <dbReference type="ChEBI" id="CHEBI:15377"/>
        <dbReference type="ChEBI" id="CHEBI:28938"/>
        <dbReference type="ChEBI" id="CHEBI:58161"/>
        <dbReference type="ChEBI" id="CHEBI:58199"/>
    </reaction>
</comment>
<proteinExistence type="inferred from homology"/>
<dbReference type="InterPro" id="IPR054542">
    <property type="entry name" value="Cys_met_metab_PP"/>
</dbReference>
<dbReference type="NCBIfam" id="TIGR01324">
    <property type="entry name" value="cysta_beta_ly_B"/>
    <property type="match status" value="1"/>
</dbReference>
<comment type="caution">
    <text evidence="10">The sequence shown here is derived from an EMBL/GenBank/DDBJ whole genome shotgun (WGS) entry which is preliminary data.</text>
</comment>
<dbReference type="Gene3D" id="3.90.1150.10">
    <property type="entry name" value="Aspartate Aminotransferase, domain 1"/>
    <property type="match status" value="1"/>
</dbReference>
<evidence type="ECO:0000313" key="11">
    <source>
        <dbReference type="Proteomes" id="UP000249130"/>
    </source>
</evidence>
<organism evidence="10 11">
    <name type="scientific">Rhodoplanes roseus</name>
    <dbReference type="NCBI Taxonomy" id="29409"/>
    <lineage>
        <taxon>Bacteria</taxon>
        <taxon>Pseudomonadati</taxon>
        <taxon>Pseudomonadota</taxon>
        <taxon>Alphaproteobacteria</taxon>
        <taxon>Hyphomicrobiales</taxon>
        <taxon>Nitrobacteraceae</taxon>
        <taxon>Rhodoplanes</taxon>
    </lineage>
</organism>
<dbReference type="InterPro" id="IPR015421">
    <property type="entry name" value="PyrdxlP-dep_Trfase_major"/>
</dbReference>
<keyword evidence="3 8" id="KW-0663">Pyridoxal phosphate</keyword>
<keyword evidence="4 10" id="KW-0456">Lyase</keyword>
<comment type="similarity">
    <text evidence="2 9">Belongs to the trans-sulfuration enzymes family.</text>
</comment>
<evidence type="ECO:0000256" key="5">
    <source>
        <dbReference type="ARBA" id="ARBA00046315"/>
    </source>
</evidence>
<dbReference type="Proteomes" id="UP000249130">
    <property type="component" value="Unassembled WGS sequence"/>
</dbReference>
<evidence type="ECO:0000256" key="3">
    <source>
        <dbReference type="ARBA" id="ARBA00022898"/>
    </source>
</evidence>
<dbReference type="Pfam" id="PF01053">
    <property type="entry name" value="Cys_Met_Meta_PP"/>
    <property type="match status" value="1"/>
</dbReference>
<evidence type="ECO:0000256" key="8">
    <source>
        <dbReference type="PIRSR" id="PIRSR001434-2"/>
    </source>
</evidence>
<reference evidence="10 11" key="1">
    <citation type="submission" date="2017-07" db="EMBL/GenBank/DDBJ databases">
        <title>Draft Genome Sequences of Select Purple Nonsulfur Bacteria.</title>
        <authorList>
            <person name="Lasarre B."/>
            <person name="Mckinlay J.B."/>
        </authorList>
    </citation>
    <scope>NUCLEOTIDE SEQUENCE [LARGE SCALE GENOMIC DNA]</scope>
    <source>
        <strain evidence="10 11">DSM 5909</strain>
    </source>
</reference>
<dbReference type="PIRSF" id="PIRSF001434">
    <property type="entry name" value="CGS"/>
    <property type="match status" value="1"/>
</dbReference>
<evidence type="ECO:0000256" key="4">
    <source>
        <dbReference type="ARBA" id="ARBA00023239"/>
    </source>
</evidence>
<dbReference type="GO" id="GO:0030170">
    <property type="term" value="F:pyridoxal phosphate binding"/>
    <property type="evidence" value="ECO:0007669"/>
    <property type="project" value="InterPro"/>
</dbReference>
<dbReference type="GO" id="GO:0019346">
    <property type="term" value="P:transsulfuration"/>
    <property type="evidence" value="ECO:0007669"/>
    <property type="project" value="InterPro"/>
</dbReference>